<sequence length="282" mass="30160">MSIREMTSVFRSALGLVSGTSGALRFVVVALCFGLCVPVPVMAQSDDAAALARKLSNPIASLISLPFQLNYDSGYGAAGNGSRLLMNVQPVIPFKLNENWNVISRTIVPFDNRDFNNTGYSFAIGDIVQSFFFSPSEPSSSGVTWGVGPVFVLPSGSNFSGDTWGAGLTGVVLKQSGRSTYGMLANHIWDVSGPASIDATFIQPFASYTTPELWTYGINVEGTYDWNTSQWSAPLNVSATKLIDIDGQKISIGGGVGYWLASPNGQADGWRARLIATFLFPK</sequence>
<name>A0ABV5JBP4_9RHOB</name>
<accession>A0ABV5JBP4</accession>
<reference evidence="1 2" key="1">
    <citation type="submission" date="2024-09" db="EMBL/GenBank/DDBJ databases">
        <authorList>
            <person name="Sun Q."/>
            <person name="Mori K."/>
        </authorList>
    </citation>
    <scope>NUCLEOTIDE SEQUENCE [LARGE SCALE GENOMIC DNA]</scope>
    <source>
        <strain evidence="1 2">CECT 8726</strain>
    </source>
</reference>
<keyword evidence="2" id="KW-1185">Reference proteome</keyword>
<protein>
    <submittedName>
        <fullName evidence="1">Transporter</fullName>
    </submittedName>
</protein>
<proteinExistence type="predicted"/>
<comment type="caution">
    <text evidence="1">The sequence shown here is derived from an EMBL/GenBank/DDBJ whole genome shotgun (WGS) entry which is preliminary data.</text>
</comment>
<evidence type="ECO:0000313" key="1">
    <source>
        <dbReference type="EMBL" id="MFB9230869.1"/>
    </source>
</evidence>
<evidence type="ECO:0000313" key="2">
    <source>
        <dbReference type="Proteomes" id="UP001589683"/>
    </source>
</evidence>
<organism evidence="1 2">
    <name type="scientific">Pseudohalocynthiibacter aestuariivivens</name>
    <dbReference type="NCBI Taxonomy" id="1591409"/>
    <lineage>
        <taxon>Bacteria</taxon>
        <taxon>Pseudomonadati</taxon>
        <taxon>Pseudomonadota</taxon>
        <taxon>Alphaproteobacteria</taxon>
        <taxon>Rhodobacterales</taxon>
        <taxon>Paracoccaceae</taxon>
        <taxon>Pseudohalocynthiibacter</taxon>
    </lineage>
</organism>
<dbReference type="RefSeq" id="WP_246531851.1">
    <property type="nucleotide sequence ID" value="NZ_JAGFNU010000019.1"/>
</dbReference>
<dbReference type="Proteomes" id="UP001589683">
    <property type="component" value="Unassembled WGS sequence"/>
</dbReference>
<dbReference type="EMBL" id="JBHMEA010000008">
    <property type="protein sequence ID" value="MFB9230869.1"/>
    <property type="molecule type" value="Genomic_DNA"/>
</dbReference>
<gene>
    <name evidence="1" type="ORF">ACFFUT_03580</name>
</gene>